<dbReference type="PIRSF" id="PIRSF000370">
    <property type="entry name" value="QueE"/>
    <property type="match status" value="1"/>
</dbReference>
<evidence type="ECO:0000256" key="4">
    <source>
        <dbReference type="ARBA" id="ARBA00022842"/>
    </source>
</evidence>
<dbReference type="PANTHER" id="PTHR42836:SF1">
    <property type="entry name" value="7-CARBOXY-7-DEAZAGUANINE SYNTHASE"/>
    <property type="match status" value="1"/>
</dbReference>
<dbReference type="EC" id="4.3.99.3" evidence="8"/>
<keyword evidence="11" id="KW-1185">Reference proteome</keyword>
<protein>
    <recommendedName>
        <fullName evidence="8">7-carboxy-7-deazaguanine synthase</fullName>
        <shortName evidence="8">CDG synthase</shortName>
        <ecNumber evidence="8">4.3.99.3</ecNumber>
    </recommendedName>
    <alternativeName>
        <fullName evidence="8">Queuosine biosynthesis protein QueE</fullName>
    </alternativeName>
</protein>
<feature type="binding site" evidence="8">
    <location>
        <position position="48"/>
    </location>
    <ligand>
        <name>[4Fe-4S] cluster</name>
        <dbReference type="ChEBI" id="CHEBI:49883"/>
        <note>4Fe-4S-S-AdoMet</note>
    </ligand>
</feature>
<feature type="binding site" evidence="8">
    <location>
        <position position="45"/>
    </location>
    <ligand>
        <name>[4Fe-4S] cluster</name>
        <dbReference type="ChEBI" id="CHEBI:49883"/>
        <note>4Fe-4S-S-AdoMet</note>
    </ligand>
</feature>
<dbReference type="InterPro" id="IPR013785">
    <property type="entry name" value="Aldolase_TIM"/>
</dbReference>
<evidence type="ECO:0000256" key="1">
    <source>
        <dbReference type="ARBA" id="ARBA00022485"/>
    </source>
</evidence>
<comment type="cofactor">
    <cofactor evidence="8">
        <name>Mg(2+)</name>
        <dbReference type="ChEBI" id="CHEBI:18420"/>
    </cofactor>
</comment>
<keyword evidence="1 8" id="KW-0004">4Fe-4S</keyword>
<dbReference type="RefSeq" id="WP_308711968.1">
    <property type="nucleotide sequence ID" value="NZ_JAVHUY010000007.1"/>
</dbReference>
<comment type="cofactor">
    <cofactor evidence="8">
        <name>S-adenosyl-L-methionine</name>
        <dbReference type="ChEBI" id="CHEBI:59789"/>
    </cofactor>
    <text evidence="8">Binds 1 S-adenosyl-L-methionine per subunit.</text>
</comment>
<dbReference type="CDD" id="cd01335">
    <property type="entry name" value="Radical_SAM"/>
    <property type="match status" value="1"/>
</dbReference>
<dbReference type="PANTHER" id="PTHR42836">
    <property type="entry name" value="7-CARBOXY-7-DEAZAGUANINE SYNTHASE"/>
    <property type="match status" value="1"/>
</dbReference>
<dbReference type="SUPFAM" id="SSF102114">
    <property type="entry name" value="Radical SAM enzymes"/>
    <property type="match status" value="1"/>
</dbReference>
<dbReference type="InterPro" id="IPR007197">
    <property type="entry name" value="rSAM"/>
</dbReference>
<dbReference type="HAMAP" id="MF_00917">
    <property type="entry name" value="QueE"/>
    <property type="match status" value="1"/>
</dbReference>
<feature type="binding site" evidence="8">
    <location>
        <position position="41"/>
    </location>
    <ligand>
        <name>[4Fe-4S] cluster</name>
        <dbReference type="ChEBI" id="CHEBI:49883"/>
        <note>4Fe-4S-S-AdoMet</note>
    </ligand>
</feature>
<keyword evidence="3 8" id="KW-0479">Metal-binding</keyword>
<feature type="binding site" evidence="8">
    <location>
        <position position="50"/>
    </location>
    <ligand>
        <name>Mg(2+)</name>
        <dbReference type="ChEBI" id="CHEBI:18420"/>
    </ligand>
</feature>
<comment type="caution">
    <text evidence="8">Lacks conserved residue(s) required for the propagation of feature annotation.</text>
</comment>
<keyword evidence="6 8" id="KW-0411">Iron-sulfur</keyword>
<evidence type="ECO:0000256" key="2">
    <source>
        <dbReference type="ARBA" id="ARBA00022691"/>
    </source>
</evidence>
<reference evidence="10 11" key="1">
    <citation type="submission" date="2023-08" db="EMBL/GenBank/DDBJ databases">
        <title>Phytohabitans sansha sp. nov., isolated from marine sediment.</title>
        <authorList>
            <person name="Zhao Y."/>
            <person name="Yi K."/>
        </authorList>
    </citation>
    <scope>NUCLEOTIDE SEQUENCE [LARGE SCALE GENOMIC DNA]</scope>
    <source>
        <strain evidence="10 11">ZYX-F-186</strain>
    </source>
</reference>
<comment type="cofactor">
    <cofactor evidence="8">
        <name>[4Fe-4S] cluster</name>
        <dbReference type="ChEBI" id="CHEBI:49883"/>
    </cofactor>
    <text evidence="8">Binds 1 [4Fe-4S] cluster. The cluster is coordinated with 3 cysteines and an exchangeable S-adenosyl-L-methionine.</text>
</comment>
<dbReference type="Gene3D" id="3.20.20.70">
    <property type="entry name" value="Aldolase class I"/>
    <property type="match status" value="1"/>
</dbReference>
<accession>A0ABU0ZEB9</accession>
<proteinExistence type="inferred from homology"/>
<comment type="function">
    <text evidence="8">Catalyzes the complex heterocyclic radical-mediated conversion of 6-carboxy-5,6,7,8-tetrahydropterin (CPH4) to 7-carboxy-7-deazaguanine (CDG), a step common to the biosynthetic pathways of all 7-deazapurine-containing compounds.</text>
</comment>
<evidence type="ECO:0000313" key="11">
    <source>
        <dbReference type="Proteomes" id="UP001230908"/>
    </source>
</evidence>
<organism evidence="10 11">
    <name type="scientific">Phytohabitans maris</name>
    <dbReference type="NCBI Taxonomy" id="3071409"/>
    <lineage>
        <taxon>Bacteria</taxon>
        <taxon>Bacillati</taxon>
        <taxon>Actinomycetota</taxon>
        <taxon>Actinomycetes</taxon>
        <taxon>Micromonosporales</taxon>
        <taxon>Micromonosporaceae</taxon>
    </lineage>
</organism>
<feature type="binding site" evidence="8">
    <location>
        <position position="92"/>
    </location>
    <ligand>
        <name>S-adenosyl-L-methionine</name>
        <dbReference type="ChEBI" id="CHEBI:59789"/>
    </ligand>
</feature>
<evidence type="ECO:0000256" key="3">
    <source>
        <dbReference type="ARBA" id="ARBA00022723"/>
    </source>
</evidence>
<dbReference type="Proteomes" id="UP001230908">
    <property type="component" value="Unassembled WGS sequence"/>
</dbReference>
<evidence type="ECO:0000313" key="10">
    <source>
        <dbReference type="EMBL" id="MDQ7904697.1"/>
    </source>
</evidence>
<comment type="pathway">
    <text evidence="8">Purine metabolism; 7-cyano-7-deazaguanine biosynthesis.</text>
</comment>
<evidence type="ECO:0000256" key="6">
    <source>
        <dbReference type="ARBA" id="ARBA00023014"/>
    </source>
</evidence>
<sequence>MTVDSSALPAWLRIAELFGPTVQGEGPSVGQRALFIRLSGCNLDCSWCDTPYTWDWSRFDQTAESRETAVAEIEGWVRVQGKDGDLVVITGGEPLMQRRGLVALVVALGGLGRRIEIETNGTIPPGPDLVAGVHRFNVSPKLTGSGVPEQRRIRPLALRSFRDCGKAVFKFVVTGDDDVAELAELQRRFGLTPVWVMPEGTTPESVLAGMRTLAAPALEHGWNLTPRLHVLLWGDERGR</sequence>
<feature type="binding site" evidence="8">
    <location>
        <begin position="47"/>
        <end position="49"/>
    </location>
    <ligand>
        <name>S-adenosyl-L-methionine</name>
        <dbReference type="ChEBI" id="CHEBI:59789"/>
    </ligand>
</feature>
<evidence type="ECO:0000256" key="7">
    <source>
        <dbReference type="ARBA" id="ARBA00023239"/>
    </source>
</evidence>
<feature type="binding site" evidence="8">
    <location>
        <position position="37"/>
    </location>
    <ligand>
        <name>substrate</name>
    </ligand>
</feature>
<dbReference type="InterPro" id="IPR024924">
    <property type="entry name" value="7-CO-7-deazaguanine_synth-like"/>
</dbReference>
<keyword evidence="2 8" id="KW-0949">S-adenosyl-L-methionine</keyword>
<dbReference type="InterPro" id="IPR058240">
    <property type="entry name" value="rSAM_sf"/>
</dbReference>
<dbReference type="SFLD" id="SFLDS00029">
    <property type="entry name" value="Radical_SAM"/>
    <property type="match status" value="1"/>
</dbReference>
<feature type="binding site" evidence="8">
    <location>
        <begin position="139"/>
        <end position="141"/>
    </location>
    <ligand>
        <name>S-adenosyl-L-methionine</name>
        <dbReference type="ChEBI" id="CHEBI:59789"/>
    </ligand>
</feature>
<keyword evidence="8" id="KW-0671">Queuosine biosynthesis</keyword>
<keyword evidence="7 8" id="KW-0456">Lyase</keyword>
<feature type="binding site" evidence="8">
    <location>
        <begin position="22"/>
        <end position="24"/>
    </location>
    <ligand>
        <name>substrate</name>
    </ligand>
</feature>
<keyword evidence="5 8" id="KW-0408">Iron</keyword>
<comment type="caution">
    <text evidence="10">The sequence shown here is derived from an EMBL/GenBank/DDBJ whole genome shotgun (WGS) entry which is preliminary data.</text>
</comment>
<dbReference type="PROSITE" id="PS51918">
    <property type="entry name" value="RADICAL_SAM"/>
    <property type="match status" value="1"/>
</dbReference>
<name>A0ABU0ZEB9_9ACTN</name>
<evidence type="ECO:0000256" key="8">
    <source>
        <dbReference type="HAMAP-Rule" id="MF_00917"/>
    </source>
</evidence>
<dbReference type="EMBL" id="JAVHUY010000007">
    <property type="protein sequence ID" value="MDQ7904697.1"/>
    <property type="molecule type" value="Genomic_DNA"/>
</dbReference>
<comment type="subunit">
    <text evidence="8">Homodimer.</text>
</comment>
<comment type="catalytic activity">
    <reaction evidence="8">
        <text>6-carboxy-5,6,7,8-tetrahydropterin + H(+) = 7-carboxy-7-carbaguanine + NH4(+)</text>
        <dbReference type="Rhea" id="RHEA:27974"/>
        <dbReference type="ChEBI" id="CHEBI:15378"/>
        <dbReference type="ChEBI" id="CHEBI:28938"/>
        <dbReference type="ChEBI" id="CHEBI:61032"/>
        <dbReference type="ChEBI" id="CHEBI:61036"/>
        <dbReference type="EC" id="4.3.99.3"/>
    </reaction>
</comment>
<feature type="binding site" evidence="8">
    <location>
        <position position="90"/>
    </location>
    <ligand>
        <name>substrate</name>
    </ligand>
</feature>
<evidence type="ECO:0000256" key="5">
    <source>
        <dbReference type="ARBA" id="ARBA00023004"/>
    </source>
</evidence>
<comment type="similarity">
    <text evidence="8">Belongs to the radical SAM superfamily. 7-carboxy-7-deazaguanine synthase family.</text>
</comment>
<gene>
    <name evidence="8" type="primary">queE</name>
    <name evidence="10" type="ORF">RB614_09205</name>
</gene>
<feature type="domain" description="Radical SAM core" evidence="9">
    <location>
        <begin position="28"/>
        <end position="235"/>
    </location>
</feature>
<dbReference type="Pfam" id="PF04055">
    <property type="entry name" value="Radical_SAM"/>
    <property type="match status" value="1"/>
</dbReference>
<keyword evidence="4 8" id="KW-0460">Magnesium</keyword>
<evidence type="ECO:0000259" key="9">
    <source>
        <dbReference type="PROSITE" id="PS51918"/>
    </source>
</evidence>